<dbReference type="Proteomes" id="UP000490939">
    <property type="component" value="Unassembled WGS sequence"/>
</dbReference>
<keyword evidence="5" id="KW-1185">Reference proteome</keyword>
<dbReference type="Proteomes" id="UP000447873">
    <property type="component" value="Unassembled WGS sequence"/>
</dbReference>
<evidence type="ECO:0000313" key="2">
    <source>
        <dbReference type="EMBL" id="KAE9968987.1"/>
    </source>
</evidence>
<name>A0A8H3UX57_VENIN</name>
<protein>
    <submittedName>
        <fullName evidence="3">Uncharacterized protein</fullName>
    </submittedName>
</protein>
<evidence type="ECO:0000313" key="5">
    <source>
        <dbReference type="Proteomes" id="UP000490939"/>
    </source>
</evidence>
<gene>
    <name evidence="3" type="ORF">EG327_007540</name>
    <name evidence="2" type="ORF">EG328_007141</name>
</gene>
<feature type="region of interest" description="Disordered" evidence="1">
    <location>
        <begin position="250"/>
        <end position="333"/>
    </location>
</feature>
<organism evidence="3 5">
    <name type="scientific">Venturia inaequalis</name>
    <name type="common">Apple scab fungus</name>
    <dbReference type="NCBI Taxonomy" id="5025"/>
    <lineage>
        <taxon>Eukaryota</taxon>
        <taxon>Fungi</taxon>
        <taxon>Dikarya</taxon>
        <taxon>Ascomycota</taxon>
        <taxon>Pezizomycotina</taxon>
        <taxon>Dothideomycetes</taxon>
        <taxon>Pleosporomycetidae</taxon>
        <taxon>Venturiales</taxon>
        <taxon>Venturiaceae</taxon>
        <taxon>Venturia</taxon>
    </lineage>
</organism>
<sequence>MVLKGASGPPLDPYDDGSLFPDSPSSDADRYDSSTSSVYAIDFNALRRPMPVLSYVTGFSSPGFEKMITRGVDQTAIRLNRQLSPEEMQALASAYSKAFSYSSWGDGLGLLAGWGRCYQKADTFKWPWGKESRVKNPDILGPLRGAGARMGWHAIRSIPYGLFGYALLGSFGNAYGATVFIVTRSRDPALKHVDKQLTDMLIQQGKIVSPKKPTSDYGSLQEEADVPYDDMSPQAGNDGALLSDSELRMAESGQLEDARRPKPVADGITTRQERRDRDQSWGANPSDGEPRAGKPANDPMYGMSAGEKQAASGSTKESTWERLRREAAEKANK</sequence>
<dbReference type="AlphaFoldDB" id="A0A8H3UX57"/>
<accession>A0A8H3UX57</accession>
<dbReference type="EMBL" id="WNWR01000455">
    <property type="protein sequence ID" value="KAE9977975.1"/>
    <property type="molecule type" value="Genomic_DNA"/>
</dbReference>
<comment type="caution">
    <text evidence="3">The sequence shown here is derived from an EMBL/GenBank/DDBJ whole genome shotgun (WGS) entry which is preliminary data.</text>
</comment>
<evidence type="ECO:0000256" key="1">
    <source>
        <dbReference type="SAM" id="MobiDB-lite"/>
    </source>
</evidence>
<evidence type="ECO:0000313" key="3">
    <source>
        <dbReference type="EMBL" id="KAE9977975.1"/>
    </source>
</evidence>
<dbReference type="EMBL" id="WNWS01000383">
    <property type="protein sequence ID" value="KAE9968987.1"/>
    <property type="molecule type" value="Genomic_DNA"/>
</dbReference>
<evidence type="ECO:0000313" key="4">
    <source>
        <dbReference type="Proteomes" id="UP000447873"/>
    </source>
</evidence>
<proteinExistence type="predicted"/>
<feature type="compositionally biased region" description="Basic and acidic residues" evidence="1">
    <location>
        <begin position="318"/>
        <end position="333"/>
    </location>
</feature>
<feature type="region of interest" description="Disordered" evidence="1">
    <location>
        <begin position="1"/>
        <end position="32"/>
    </location>
</feature>
<reference evidence="3 5" key="1">
    <citation type="submission" date="2019-07" db="EMBL/GenBank/DDBJ databases">
        <title>Venturia inaequalis Genome Resource.</title>
        <authorList>
            <person name="Lichtner F.J."/>
        </authorList>
    </citation>
    <scope>NUCLEOTIDE SEQUENCE [LARGE SCALE GENOMIC DNA]</scope>
    <source>
        <strain evidence="2 4">120213</strain>
        <strain evidence="3 5">DMI_063113</strain>
    </source>
</reference>